<dbReference type="NCBIfam" id="TIGR01683">
    <property type="entry name" value="thiS"/>
    <property type="match status" value="1"/>
</dbReference>
<dbReference type="Proteomes" id="UP000193834">
    <property type="component" value="Unassembled WGS sequence"/>
</dbReference>
<dbReference type="CDD" id="cd00565">
    <property type="entry name" value="Ubl_ThiS"/>
    <property type="match status" value="1"/>
</dbReference>
<accession>A0A1X7J9P7</accession>
<dbReference type="AlphaFoldDB" id="A0A1X7J9P7"/>
<name>A0A1X7J9P7_9BACL</name>
<dbReference type="STRING" id="1852522.SAMN06295960_1382"/>
<dbReference type="OrthoDB" id="9798559at2"/>
<organism evidence="1 2">
    <name type="scientific">Paenibacillus aquistagni</name>
    <dbReference type="NCBI Taxonomy" id="1852522"/>
    <lineage>
        <taxon>Bacteria</taxon>
        <taxon>Bacillati</taxon>
        <taxon>Bacillota</taxon>
        <taxon>Bacilli</taxon>
        <taxon>Bacillales</taxon>
        <taxon>Paenibacillaceae</taxon>
        <taxon>Paenibacillus</taxon>
    </lineage>
</organism>
<evidence type="ECO:0000313" key="2">
    <source>
        <dbReference type="Proteomes" id="UP000193834"/>
    </source>
</evidence>
<dbReference type="RefSeq" id="WP_085493526.1">
    <property type="nucleotide sequence ID" value="NZ_FXAZ01000001.1"/>
</dbReference>
<protein>
    <submittedName>
        <fullName evidence="1">Sulfur carrier protein</fullName>
    </submittedName>
</protein>
<evidence type="ECO:0000313" key="1">
    <source>
        <dbReference type="EMBL" id="SMG24479.1"/>
    </source>
</evidence>
<dbReference type="InterPro" id="IPR003749">
    <property type="entry name" value="ThiS/MoaD-like"/>
</dbReference>
<sequence>MHVIVNGDKLDLPEQIEHIHRLLSHLSLENRIVVVEHNGSIVPKDAYEELRLSDGDRIEIVQFVGGG</sequence>
<dbReference type="Pfam" id="PF02597">
    <property type="entry name" value="ThiS"/>
    <property type="match status" value="1"/>
</dbReference>
<dbReference type="SUPFAM" id="SSF54285">
    <property type="entry name" value="MoaD/ThiS"/>
    <property type="match status" value="1"/>
</dbReference>
<reference evidence="1 2" key="1">
    <citation type="submission" date="2017-04" db="EMBL/GenBank/DDBJ databases">
        <authorList>
            <person name="Afonso C.L."/>
            <person name="Miller P.J."/>
            <person name="Scott M.A."/>
            <person name="Spackman E."/>
            <person name="Goraichik I."/>
            <person name="Dimitrov K.M."/>
            <person name="Suarez D.L."/>
            <person name="Swayne D.E."/>
        </authorList>
    </citation>
    <scope>NUCLEOTIDE SEQUENCE [LARGE SCALE GENOMIC DNA]</scope>
    <source>
        <strain evidence="1 2">11</strain>
    </source>
</reference>
<dbReference type="InterPro" id="IPR012675">
    <property type="entry name" value="Beta-grasp_dom_sf"/>
</dbReference>
<dbReference type="EMBL" id="FXAZ01000001">
    <property type="protein sequence ID" value="SMG24479.1"/>
    <property type="molecule type" value="Genomic_DNA"/>
</dbReference>
<proteinExistence type="predicted"/>
<dbReference type="InterPro" id="IPR010035">
    <property type="entry name" value="Thi_S"/>
</dbReference>
<dbReference type="PANTHER" id="PTHR34472:SF1">
    <property type="entry name" value="SULFUR CARRIER PROTEIN THIS"/>
    <property type="match status" value="1"/>
</dbReference>
<dbReference type="InterPro" id="IPR016155">
    <property type="entry name" value="Mopterin_synth/thiamin_S_b"/>
</dbReference>
<keyword evidence="2" id="KW-1185">Reference proteome</keyword>
<dbReference type="Gene3D" id="3.10.20.30">
    <property type="match status" value="1"/>
</dbReference>
<dbReference type="PANTHER" id="PTHR34472">
    <property type="entry name" value="SULFUR CARRIER PROTEIN THIS"/>
    <property type="match status" value="1"/>
</dbReference>
<gene>
    <name evidence="1" type="ORF">SAMN06295960_1382</name>
</gene>